<keyword evidence="2" id="KW-0547">Nucleotide-binding</keyword>
<reference evidence="5" key="2">
    <citation type="submission" date="2021-01" db="UniProtKB">
        <authorList>
            <consortium name="EnsemblPlants"/>
        </authorList>
    </citation>
    <scope>IDENTIFICATION</scope>
</reference>
<evidence type="ECO:0000259" key="4">
    <source>
        <dbReference type="Pfam" id="PF18052"/>
    </source>
</evidence>
<dbReference type="InterPro" id="IPR038005">
    <property type="entry name" value="RX-like_CC"/>
</dbReference>
<dbReference type="Gramene" id="QL02p014653:mrna">
    <property type="protein sequence ID" value="QL02p014653:mrna:CDS:1"/>
    <property type="gene ID" value="QL02p014653"/>
</dbReference>
<sequence>MADSVVSFLVANFTQLLAKESELLGGLEDQVRILHDELGMINIFLQRTEGKRDDSYIKEVVSQIREVAYEIEDVFDTFIMTATKHKKRSKLRKLVYCFDQITTLHEVASKTESIKKVITDIYGDRKYDIIEIAAQSGGDAVAEDILHKHRRYMSRKMKWWASVMTRRNC</sequence>
<proteinExistence type="predicted"/>
<dbReference type="CDD" id="cd14798">
    <property type="entry name" value="RX-CC_like"/>
    <property type="match status" value="1"/>
</dbReference>
<evidence type="ECO:0000256" key="3">
    <source>
        <dbReference type="ARBA" id="ARBA00022821"/>
    </source>
</evidence>
<dbReference type="PANTHER" id="PTHR19338">
    <property type="entry name" value="TRANSLOCASE OF INNER MITOCHONDRIAL MEMBRANE 13 HOMOLOG"/>
    <property type="match status" value="1"/>
</dbReference>
<evidence type="ECO:0000256" key="1">
    <source>
        <dbReference type="ARBA" id="ARBA00022737"/>
    </source>
</evidence>
<dbReference type="KEGG" id="qlo:115978313"/>
<organism evidence="5 6">
    <name type="scientific">Quercus lobata</name>
    <name type="common">Valley oak</name>
    <dbReference type="NCBI Taxonomy" id="97700"/>
    <lineage>
        <taxon>Eukaryota</taxon>
        <taxon>Viridiplantae</taxon>
        <taxon>Streptophyta</taxon>
        <taxon>Embryophyta</taxon>
        <taxon>Tracheophyta</taxon>
        <taxon>Spermatophyta</taxon>
        <taxon>Magnoliopsida</taxon>
        <taxon>eudicotyledons</taxon>
        <taxon>Gunneridae</taxon>
        <taxon>Pentapetalae</taxon>
        <taxon>rosids</taxon>
        <taxon>fabids</taxon>
        <taxon>Fagales</taxon>
        <taxon>Fagaceae</taxon>
        <taxon>Quercus</taxon>
    </lineage>
</organism>
<evidence type="ECO:0000256" key="2">
    <source>
        <dbReference type="ARBA" id="ARBA00022741"/>
    </source>
</evidence>
<dbReference type="GO" id="GO:0000166">
    <property type="term" value="F:nucleotide binding"/>
    <property type="evidence" value="ECO:0007669"/>
    <property type="project" value="UniProtKB-KW"/>
</dbReference>
<dbReference type="Gene3D" id="1.20.5.4130">
    <property type="match status" value="1"/>
</dbReference>
<evidence type="ECO:0000313" key="5">
    <source>
        <dbReference type="EnsemblPlants" id="QL02p014653:mrna:CDS:1"/>
    </source>
</evidence>
<dbReference type="GeneID" id="115978313"/>
<dbReference type="Pfam" id="PF18052">
    <property type="entry name" value="Rx_N"/>
    <property type="match status" value="1"/>
</dbReference>
<feature type="domain" description="Disease resistance N-terminal" evidence="4">
    <location>
        <begin position="5"/>
        <end position="92"/>
    </location>
</feature>
<reference evidence="6" key="1">
    <citation type="journal article" date="2016" name="G3 (Bethesda)">
        <title>First Draft Assembly and Annotation of the Genome of a California Endemic Oak Quercus lobata Nee (Fagaceae).</title>
        <authorList>
            <person name="Sork V.L."/>
            <person name="Fitz-Gibbon S.T."/>
            <person name="Puiu D."/>
            <person name="Crepeau M."/>
            <person name="Gugger P.F."/>
            <person name="Sherman R."/>
            <person name="Stevens K."/>
            <person name="Langley C.H."/>
            <person name="Pellegrini M."/>
            <person name="Salzberg S.L."/>
        </authorList>
    </citation>
    <scope>NUCLEOTIDE SEQUENCE [LARGE SCALE GENOMIC DNA]</scope>
    <source>
        <strain evidence="6">cv. SW786</strain>
    </source>
</reference>
<dbReference type="GO" id="GO:0006952">
    <property type="term" value="P:defense response"/>
    <property type="evidence" value="ECO:0007669"/>
    <property type="project" value="UniProtKB-KW"/>
</dbReference>
<name>A0A7N2KT92_QUELO</name>
<dbReference type="AlphaFoldDB" id="A0A7N2KT92"/>
<protein>
    <recommendedName>
        <fullName evidence="4">Disease resistance N-terminal domain-containing protein</fullName>
    </recommendedName>
</protein>
<evidence type="ECO:0000313" key="6">
    <source>
        <dbReference type="Proteomes" id="UP000594261"/>
    </source>
</evidence>
<dbReference type="OMA" id="HDELGMI"/>
<dbReference type="EnsemblPlants" id="QL02p014653:mrna">
    <property type="protein sequence ID" value="QL02p014653:mrna:CDS:1"/>
    <property type="gene ID" value="QL02p014653"/>
</dbReference>
<keyword evidence="6" id="KW-1185">Reference proteome</keyword>
<dbReference type="PANTHER" id="PTHR19338:SF73">
    <property type="entry name" value="DISEASE RESISTANCE PROTEIN RGA2-LIKE"/>
    <property type="match status" value="1"/>
</dbReference>
<dbReference type="InterPro" id="IPR041118">
    <property type="entry name" value="Rx_N"/>
</dbReference>
<keyword evidence="3" id="KW-0611">Plant defense</keyword>
<dbReference type="InParanoid" id="A0A7N2KT92"/>
<dbReference type="Proteomes" id="UP000594261">
    <property type="component" value="Chromosome 2"/>
</dbReference>
<dbReference type="OrthoDB" id="3027644at2759"/>
<dbReference type="RefSeq" id="XP_030956192.1">
    <property type="nucleotide sequence ID" value="XM_031100332.1"/>
</dbReference>
<keyword evidence="1" id="KW-0677">Repeat</keyword>
<gene>
    <name evidence="5" type="primary">LOC115978313</name>
</gene>
<accession>A0A7N2KT92</accession>